<organism evidence="1">
    <name type="scientific">Caudovirales sp. ctCpR1</name>
    <dbReference type="NCBI Taxonomy" id="2825760"/>
    <lineage>
        <taxon>Viruses</taxon>
        <taxon>Duplodnaviria</taxon>
        <taxon>Heunggongvirae</taxon>
        <taxon>Uroviricota</taxon>
        <taxon>Caudoviricetes</taxon>
    </lineage>
</organism>
<evidence type="ECO:0000313" key="1">
    <source>
        <dbReference type="EMBL" id="DAG03188.1"/>
    </source>
</evidence>
<name>A0A8S5V8Z1_9CAUD</name>
<reference evidence="1" key="1">
    <citation type="journal article" date="2021" name="Proc. Natl. Acad. Sci. U.S.A.">
        <title>A Catalog of Tens of Thousands of Viruses from Human Metagenomes Reveals Hidden Associations with Chronic Diseases.</title>
        <authorList>
            <person name="Tisza M.J."/>
            <person name="Buck C.B."/>
        </authorList>
    </citation>
    <scope>NUCLEOTIDE SEQUENCE</scope>
    <source>
        <strain evidence="1">CtCpR1</strain>
    </source>
</reference>
<accession>A0A8S5V8Z1</accession>
<sequence length="86" mass="10059">MWAEFRAELEIAGEQAEEVYRNLRRVIGYAGCWNWKREPWVPPDRPEKLRGLRQYGPAQVVTEPPGGVLYLKCARRFKKGSRSDHT</sequence>
<proteinExistence type="predicted"/>
<dbReference type="EMBL" id="BK016224">
    <property type="protein sequence ID" value="DAG03188.1"/>
    <property type="molecule type" value="Genomic_DNA"/>
</dbReference>
<protein>
    <submittedName>
        <fullName evidence="1">Uncharacterized protein</fullName>
    </submittedName>
</protein>